<proteinExistence type="predicted"/>
<accession>A0A5B8I3I2</accession>
<dbReference type="OrthoDB" id="6631194at2"/>
<organism evidence="1 2">
    <name type="scientific">Dickeya poaceiphila</name>
    <dbReference type="NCBI Taxonomy" id="568768"/>
    <lineage>
        <taxon>Bacteria</taxon>
        <taxon>Pseudomonadati</taxon>
        <taxon>Pseudomonadota</taxon>
        <taxon>Gammaproteobacteria</taxon>
        <taxon>Enterobacterales</taxon>
        <taxon>Pectobacteriaceae</taxon>
        <taxon>Dickeya</taxon>
    </lineage>
</organism>
<evidence type="ECO:0000313" key="1">
    <source>
        <dbReference type="EMBL" id="QDX29672.1"/>
    </source>
</evidence>
<keyword evidence="2" id="KW-1185">Reference proteome</keyword>
<gene>
    <name evidence="1" type="ORF">Dpoa569_0001475</name>
</gene>
<dbReference type="EMBL" id="CP042220">
    <property type="protein sequence ID" value="QDX29672.1"/>
    <property type="molecule type" value="Genomic_DNA"/>
</dbReference>
<dbReference type="KEGG" id="dic:Dpoa569_0001475"/>
<reference evidence="1 2" key="1">
    <citation type="journal article" date="2019" name="Environ. Microbiol.">
        <title>The phytopathogenic nature of Dickeya aquatica 174/2 and the dynamic early evolution of Dickeya pathogenicity.</title>
        <authorList>
            <person name="Duprey A."/>
            <person name="Taib N."/>
            <person name="Leonard S."/>
            <person name="Garin T."/>
            <person name="Flandrois J.P."/>
            <person name="Nasser W."/>
            <person name="Brochier-Armanet C."/>
            <person name="Reverchon S."/>
        </authorList>
    </citation>
    <scope>NUCLEOTIDE SEQUENCE [LARGE SCALE GENOMIC DNA]</scope>
    <source>
        <strain evidence="1 2">NCPPB 569</strain>
    </source>
</reference>
<protein>
    <submittedName>
        <fullName evidence="1">Uncharacterized protein</fullName>
    </submittedName>
</protein>
<evidence type="ECO:0000313" key="2">
    <source>
        <dbReference type="Proteomes" id="UP000320591"/>
    </source>
</evidence>
<dbReference type="AlphaFoldDB" id="A0A5B8I3I2"/>
<name>A0A5B8I3I2_9GAMM</name>
<sequence length="66" mass="7241">MLINGEQVTSGFNGLQNGYDLVFSESGFTHGDLLKGHNQYVGRSLKVNGSVCWDTYKTSSLPLIMD</sequence>
<dbReference type="Proteomes" id="UP000320591">
    <property type="component" value="Chromosome"/>
</dbReference>